<feature type="domain" description="VOC" evidence="1">
    <location>
        <begin position="18"/>
        <end position="142"/>
    </location>
</feature>
<evidence type="ECO:0000259" key="1">
    <source>
        <dbReference type="PROSITE" id="PS51819"/>
    </source>
</evidence>
<dbReference type="Gene3D" id="3.30.720.120">
    <property type="match status" value="1"/>
</dbReference>
<dbReference type="RefSeq" id="WP_101643867.1">
    <property type="nucleotide sequence ID" value="NZ_FXZE01000012.1"/>
</dbReference>
<proteinExistence type="predicted"/>
<dbReference type="InterPro" id="IPR029068">
    <property type="entry name" value="Glyas_Bleomycin-R_OHBP_Dase"/>
</dbReference>
<gene>
    <name evidence="2" type="ORF">BANT10_02540</name>
</gene>
<dbReference type="Proteomes" id="UP000234342">
    <property type="component" value="Unassembled WGS sequence"/>
</dbReference>
<evidence type="ECO:0000313" key="2">
    <source>
        <dbReference type="EMBL" id="SMX93027.1"/>
    </source>
</evidence>
<organism evidence="2 3">
    <name type="scientific">Brevibacterium antiquum</name>
    <dbReference type="NCBI Taxonomy" id="234835"/>
    <lineage>
        <taxon>Bacteria</taxon>
        <taxon>Bacillati</taxon>
        <taxon>Actinomycetota</taxon>
        <taxon>Actinomycetes</taxon>
        <taxon>Micrococcales</taxon>
        <taxon>Brevibacteriaceae</taxon>
        <taxon>Brevibacterium</taxon>
    </lineage>
</organism>
<keyword evidence="3" id="KW-1185">Reference proteome</keyword>
<dbReference type="PANTHER" id="PTHR34109">
    <property type="entry name" value="BNAUNNG04460D PROTEIN-RELATED"/>
    <property type="match status" value="1"/>
</dbReference>
<evidence type="ECO:0000313" key="3">
    <source>
        <dbReference type="Proteomes" id="UP000234342"/>
    </source>
</evidence>
<dbReference type="EMBL" id="FXZE01000012">
    <property type="protein sequence ID" value="SMX93027.1"/>
    <property type="molecule type" value="Genomic_DNA"/>
</dbReference>
<dbReference type="PANTHER" id="PTHR34109:SF1">
    <property type="entry name" value="VOC DOMAIN-CONTAINING PROTEIN"/>
    <property type="match status" value="1"/>
</dbReference>
<dbReference type="InterPro" id="IPR004360">
    <property type="entry name" value="Glyas_Fos-R_dOase_dom"/>
</dbReference>
<protein>
    <submittedName>
        <fullName evidence="2">Uncharacterized conserved protein PhnB, glyoxalase superfamily</fullName>
    </submittedName>
</protein>
<dbReference type="Pfam" id="PF00903">
    <property type="entry name" value="Glyoxalase"/>
    <property type="match status" value="1"/>
</dbReference>
<reference evidence="3" key="1">
    <citation type="submission" date="2017-03" db="EMBL/GenBank/DDBJ databases">
        <authorList>
            <person name="Monnet C."/>
        </authorList>
    </citation>
    <scope>NUCLEOTIDE SEQUENCE [LARGE SCALE GENOMIC DNA]</scope>
    <source>
        <strain evidence="3">P10</strain>
    </source>
</reference>
<accession>A0A2H1JZQ8</accession>
<dbReference type="InterPro" id="IPR037523">
    <property type="entry name" value="VOC_core"/>
</dbReference>
<dbReference type="Gene3D" id="3.30.720.110">
    <property type="match status" value="1"/>
</dbReference>
<sequence>MSNDTTGAVTGAAGSSGANVWPTFRYRDAKAAIAFLQNAFGFEIAAEYTSAGDPQHVDHAELRWPGGGGVMLGSARDDGGVMTKTGFATGSVYIATDQVEELYRRAIKAGATEVMGLNEQDYGSKDFSVQDPEGVLWNFGTYRGADPE</sequence>
<dbReference type="PROSITE" id="PS51819">
    <property type="entry name" value="VOC"/>
    <property type="match status" value="1"/>
</dbReference>
<dbReference type="AlphaFoldDB" id="A0A2H1JZQ8"/>
<dbReference type="SUPFAM" id="SSF54593">
    <property type="entry name" value="Glyoxalase/Bleomycin resistance protein/Dihydroxybiphenyl dioxygenase"/>
    <property type="match status" value="1"/>
</dbReference>
<name>A0A2H1JZQ8_9MICO</name>